<evidence type="ECO:0000256" key="2">
    <source>
        <dbReference type="ARBA" id="ARBA00010694"/>
    </source>
</evidence>
<evidence type="ECO:0000256" key="8">
    <source>
        <dbReference type="SAM" id="Phobius"/>
    </source>
</evidence>
<dbReference type="GO" id="GO:0005789">
    <property type="term" value="C:endoplasmic reticulum membrane"/>
    <property type="evidence" value="ECO:0007669"/>
    <property type="project" value="TreeGrafter"/>
</dbReference>
<proteinExistence type="inferred from homology"/>
<dbReference type="PANTHER" id="PTHR10778:SF4">
    <property type="entry name" value="NUCLEOTIDE SUGAR TRANSPORTER SLC35B4"/>
    <property type="match status" value="1"/>
</dbReference>
<keyword evidence="7 8" id="KW-0472">Membrane</keyword>
<evidence type="ECO:0000256" key="7">
    <source>
        <dbReference type="ARBA" id="ARBA00023136"/>
    </source>
</evidence>
<evidence type="ECO:0000256" key="5">
    <source>
        <dbReference type="ARBA" id="ARBA00022692"/>
    </source>
</evidence>
<keyword evidence="5 8" id="KW-0812">Transmembrane</keyword>
<reference evidence="9" key="1">
    <citation type="journal article" date="2023" name="Insect Mol. Biol.">
        <title>Genome sequencing provides insights into the evolution of gene families encoding plant cell wall-degrading enzymes in longhorned beetles.</title>
        <authorList>
            <person name="Shin N.R."/>
            <person name="Okamura Y."/>
            <person name="Kirsch R."/>
            <person name="Pauchet Y."/>
        </authorList>
    </citation>
    <scope>NUCLEOTIDE SEQUENCE</scope>
    <source>
        <strain evidence="9">AMC_N1</strain>
    </source>
</reference>
<keyword evidence="4" id="KW-0762">Sugar transport</keyword>
<dbReference type="GO" id="GO:0005462">
    <property type="term" value="F:UDP-N-acetylglucosamine transmembrane transporter activity"/>
    <property type="evidence" value="ECO:0007669"/>
    <property type="project" value="TreeGrafter"/>
</dbReference>
<dbReference type="AlphaFoldDB" id="A0AAV8YEU7"/>
<comment type="similarity">
    <text evidence="2">Belongs to the nucleotide-sugar transporter family. SLC35B subfamily.</text>
</comment>
<dbReference type="Pfam" id="PF08449">
    <property type="entry name" value="UAA"/>
    <property type="match status" value="1"/>
</dbReference>
<keyword evidence="10" id="KW-1185">Reference proteome</keyword>
<gene>
    <name evidence="9" type="ORF">NQ318_012871</name>
</gene>
<comment type="subcellular location">
    <subcellularLocation>
        <location evidence="1">Endomembrane system</location>
        <topology evidence="1">Multi-pass membrane protein</topology>
    </subcellularLocation>
</comment>
<protein>
    <submittedName>
        <fullName evidence="9">Uncharacterized protein</fullName>
    </submittedName>
</protein>
<sequence length="133" mass="15107">MNTKATKAIFLVLAGCMLNNIFLEYIIKLDPGAGHLITFCQFAFIAIHGFIFTSKFGTVKPKIYFKDYMILNVFFFTTSVVNNWAFAFNIPVPLHMIFRAGSLIANMILGILILKKKYTLEKNMRLCSLLLLA</sequence>
<evidence type="ECO:0000256" key="3">
    <source>
        <dbReference type="ARBA" id="ARBA00022448"/>
    </source>
</evidence>
<keyword evidence="3" id="KW-0813">Transport</keyword>
<evidence type="ECO:0000256" key="6">
    <source>
        <dbReference type="ARBA" id="ARBA00022989"/>
    </source>
</evidence>
<organism evidence="9 10">
    <name type="scientific">Aromia moschata</name>
    <dbReference type="NCBI Taxonomy" id="1265417"/>
    <lineage>
        <taxon>Eukaryota</taxon>
        <taxon>Metazoa</taxon>
        <taxon>Ecdysozoa</taxon>
        <taxon>Arthropoda</taxon>
        <taxon>Hexapoda</taxon>
        <taxon>Insecta</taxon>
        <taxon>Pterygota</taxon>
        <taxon>Neoptera</taxon>
        <taxon>Endopterygota</taxon>
        <taxon>Coleoptera</taxon>
        <taxon>Polyphaga</taxon>
        <taxon>Cucujiformia</taxon>
        <taxon>Chrysomeloidea</taxon>
        <taxon>Cerambycidae</taxon>
        <taxon>Cerambycinae</taxon>
        <taxon>Callichromatini</taxon>
        <taxon>Aromia</taxon>
    </lineage>
</organism>
<name>A0AAV8YEU7_9CUCU</name>
<comment type="caution">
    <text evidence="9">The sequence shown here is derived from an EMBL/GenBank/DDBJ whole genome shotgun (WGS) entry which is preliminary data.</text>
</comment>
<dbReference type="InterPro" id="IPR013657">
    <property type="entry name" value="SCL35B1-4/HUT1"/>
</dbReference>
<evidence type="ECO:0000256" key="4">
    <source>
        <dbReference type="ARBA" id="ARBA00022597"/>
    </source>
</evidence>
<feature type="transmembrane region" description="Helical" evidence="8">
    <location>
        <begin position="96"/>
        <end position="114"/>
    </location>
</feature>
<dbReference type="EMBL" id="JAPWTK010000123">
    <property type="protein sequence ID" value="KAJ8949123.1"/>
    <property type="molecule type" value="Genomic_DNA"/>
</dbReference>
<dbReference type="Proteomes" id="UP001162162">
    <property type="component" value="Unassembled WGS sequence"/>
</dbReference>
<evidence type="ECO:0000313" key="9">
    <source>
        <dbReference type="EMBL" id="KAJ8949123.1"/>
    </source>
</evidence>
<keyword evidence="6 8" id="KW-1133">Transmembrane helix</keyword>
<feature type="transmembrane region" description="Helical" evidence="8">
    <location>
        <begin position="33"/>
        <end position="56"/>
    </location>
</feature>
<evidence type="ECO:0000256" key="1">
    <source>
        <dbReference type="ARBA" id="ARBA00004127"/>
    </source>
</evidence>
<accession>A0AAV8YEU7</accession>
<dbReference type="GO" id="GO:0005464">
    <property type="term" value="F:UDP-xylose transmembrane transporter activity"/>
    <property type="evidence" value="ECO:0007669"/>
    <property type="project" value="TreeGrafter"/>
</dbReference>
<evidence type="ECO:0000313" key="10">
    <source>
        <dbReference type="Proteomes" id="UP001162162"/>
    </source>
</evidence>
<dbReference type="PANTHER" id="PTHR10778">
    <property type="entry name" value="SOLUTE CARRIER FAMILY 35 MEMBER B"/>
    <property type="match status" value="1"/>
</dbReference>
<dbReference type="GO" id="GO:0000139">
    <property type="term" value="C:Golgi membrane"/>
    <property type="evidence" value="ECO:0007669"/>
    <property type="project" value="TreeGrafter"/>
</dbReference>
<feature type="transmembrane region" description="Helical" evidence="8">
    <location>
        <begin position="68"/>
        <end position="90"/>
    </location>
</feature>